<accession>A0ABM8GFU1</accession>
<proteinExistence type="predicted"/>
<keyword evidence="1" id="KW-0560">Oxidoreductase</keyword>
<evidence type="ECO:0000256" key="2">
    <source>
        <dbReference type="ARBA" id="ARBA00023033"/>
    </source>
</evidence>
<dbReference type="InterPro" id="IPR036188">
    <property type="entry name" value="FAD/NAD-bd_sf"/>
</dbReference>
<organism evidence="4 5">
    <name type="scientific">Naasia aerilata</name>
    <dbReference type="NCBI Taxonomy" id="1162966"/>
    <lineage>
        <taxon>Bacteria</taxon>
        <taxon>Bacillati</taxon>
        <taxon>Actinomycetota</taxon>
        <taxon>Actinomycetes</taxon>
        <taxon>Micrococcales</taxon>
        <taxon>Microbacteriaceae</taxon>
        <taxon>Naasia</taxon>
    </lineage>
</organism>
<evidence type="ECO:0000259" key="3">
    <source>
        <dbReference type="Pfam" id="PF01494"/>
    </source>
</evidence>
<dbReference type="Gene3D" id="3.50.50.60">
    <property type="entry name" value="FAD/NAD(P)-binding domain"/>
    <property type="match status" value="1"/>
</dbReference>
<feature type="domain" description="FAD-binding" evidence="3">
    <location>
        <begin position="9"/>
        <end position="321"/>
    </location>
</feature>
<gene>
    <name evidence="4" type="ORF">GCM10025866_31160</name>
</gene>
<dbReference type="PANTHER" id="PTHR13789:SF309">
    <property type="entry name" value="PUTATIVE (AFU_ORTHOLOGUE AFUA_6G14510)-RELATED"/>
    <property type="match status" value="1"/>
</dbReference>
<evidence type="ECO:0000256" key="1">
    <source>
        <dbReference type="ARBA" id="ARBA00023002"/>
    </source>
</evidence>
<dbReference type="Pfam" id="PF01494">
    <property type="entry name" value="FAD_binding_3"/>
    <property type="match status" value="1"/>
</dbReference>
<dbReference type="Proteomes" id="UP001321498">
    <property type="component" value="Chromosome"/>
</dbReference>
<dbReference type="InterPro" id="IPR050493">
    <property type="entry name" value="FAD-dep_Monooxygenase_BioMet"/>
</dbReference>
<dbReference type="PRINTS" id="PR00420">
    <property type="entry name" value="RNGMNOXGNASE"/>
</dbReference>
<name>A0ABM8GFU1_9MICO</name>
<dbReference type="InterPro" id="IPR002938">
    <property type="entry name" value="FAD-bd"/>
</dbReference>
<dbReference type="RefSeq" id="WP_286277159.1">
    <property type="nucleotide sequence ID" value="NZ_AP027731.1"/>
</dbReference>
<dbReference type="Gene3D" id="3.30.9.10">
    <property type="entry name" value="D-Amino Acid Oxidase, subunit A, domain 2"/>
    <property type="match status" value="1"/>
</dbReference>
<sequence length="378" mass="41573">MASPRHAEISGAGFAGLTVATALAQKGWTVRVHERTQDLRAEGAGIVLWGNSLVVLDKLGATPDLESRAMHSPAYETRMNNVIRSQERLEGVRWISVTRPHLYATLLTAARESGVEIISGSEVTGATPDGRISFADGTSAEADLVVGADGVGSAVRDSLGIPLKRERSRDGITRFLVPRHKAELQLLEPDTDWDNYIDFWNIEPRVLRVLYVPCNEEEVYIALMAPVSDAQGSKVPIDLALWTENFPHLAPVLEEAAKLHGKYYGYQTTRVDHWTEGRVAIIGDAAHAMCPALAQGAGCSIHNAWTLATVATQAADDELGDALREWERLERPITDRAQDRSQYYADTRQMAQGNQFQGDVIETAMYNPTDPHRHEVNA</sequence>
<dbReference type="GO" id="GO:0004497">
    <property type="term" value="F:monooxygenase activity"/>
    <property type="evidence" value="ECO:0007669"/>
    <property type="project" value="UniProtKB-KW"/>
</dbReference>
<reference evidence="5" key="1">
    <citation type="journal article" date="2019" name="Int. J. Syst. Evol. Microbiol.">
        <title>The Global Catalogue of Microorganisms (GCM) 10K type strain sequencing project: providing services to taxonomists for standard genome sequencing and annotation.</title>
        <authorList>
            <consortium name="The Broad Institute Genomics Platform"/>
            <consortium name="The Broad Institute Genome Sequencing Center for Infectious Disease"/>
            <person name="Wu L."/>
            <person name="Ma J."/>
        </authorList>
    </citation>
    <scope>NUCLEOTIDE SEQUENCE [LARGE SCALE GENOMIC DNA]</scope>
    <source>
        <strain evidence="5">NBRC 108725</strain>
    </source>
</reference>
<protein>
    <submittedName>
        <fullName evidence="4">Monooxygenase</fullName>
    </submittedName>
</protein>
<dbReference type="PANTHER" id="PTHR13789">
    <property type="entry name" value="MONOOXYGENASE"/>
    <property type="match status" value="1"/>
</dbReference>
<keyword evidence="5" id="KW-1185">Reference proteome</keyword>
<keyword evidence="2 4" id="KW-0503">Monooxygenase</keyword>
<dbReference type="EMBL" id="AP027731">
    <property type="protein sequence ID" value="BDZ47207.1"/>
    <property type="molecule type" value="Genomic_DNA"/>
</dbReference>
<dbReference type="SUPFAM" id="SSF51905">
    <property type="entry name" value="FAD/NAD(P)-binding domain"/>
    <property type="match status" value="1"/>
</dbReference>
<evidence type="ECO:0000313" key="5">
    <source>
        <dbReference type="Proteomes" id="UP001321498"/>
    </source>
</evidence>
<evidence type="ECO:0000313" key="4">
    <source>
        <dbReference type="EMBL" id="BDZ47207.1"/>
    </source>
</evidence>